<feature type="binding site" evidence="11">
    <location>
        <position position="59"/>
    </location>
    <ligand>
        <name>ADP-alpha-D-glucose</name>
        <dbReference type="ChEBI" id="CHEBI:57498"/>
    </ligand>
</feature>
<evidence type="ECO:0000256" key="11">
    <source>
        <dbReference type="HAMAP-Rule" id="MF_00484"/>
    </source>
</evidence>
<evidence type="ECO:0000256" key="4">
    <source>
        <dbReference type="ARBA" id="ARBA00010281"/>
    </source>
</evidence>
<comment type="similarity">
    <text evidence="4 11">Belongs to the glycosyltransferase 1 family. Bacterial/plant glycogen synthase subfamily.</text>
</comment>
<dbReference type="AlphaFoldDB" id="A0A2X2CG22"/>
<keyword evidence="7 11" id="KW-0328">Glycosyltransferase</keyword>
<dbReference type="EC" id="2.4.1.21" evidence="5 11"/>
<evidence type="ECO:0000256" key="7">
    <source>
        <dbReference type="ARBA" id="ARBA00022676"/>
    </source>
</evidence>
<evidence type="ECO:0000313" key="15">
    <source>
        <dbReference type="Proteomes" id="UP000250443"/>
    </source>
</evidence>
<dbReference type="EMBL" id="UAUF01000011">
    <property type="protein sequence ID" value="SPZ06314.1"/>
    <property type="molecule type" value="Genomic_DNA"/>
</dbReference>
<dbReference type="UniPathway" id="UPA00164"/>
<comment type="function">
    <text evidence="2 11">Synthesizes alpha-1,4-glucan chains using ADP-glucose.</text>
</comment>
<dbReference type="SUPFAM" id="SSF53756">
    <property type="entry name" value="UDP-Glycosyltransferase/glycogen phosphorylase"/>
    <property type="match status" value="1"/>
</dbReference>
<dbReference type="Proteomes" id="UP000250443">
    <property type="component" value="Unassembled WGS sequence"/>
</dbReference>
<dbReference type="Pfam" id="PF00534">
    <property type="entry name" value="Glycos_transf_1"/>
    <property type="match status" value="1"/>
</dbReference>
<dbReference type="InterPro" id="IPR011835">
    <property type="entry name" value="GS/SS"/>
</dbReference>
<comment type="catalytic activity">
    <reaction evidence="1 11">
        <text>[(1-&gt;4)-alpha-D-glucosyl](n) + ADP-alpha-D-glucose = [(1-&gt;4)-alpha-D-glucosyl](n+1) + ADP + H(+)</text>
        <dbReference type="Rhea" id="RHEA:18189"/>
        <dbReference type="Rhea" id="RHEA-COMP:9584"/>
        <dbReference type="Rhea" id="RHEA-COMP:9587"/>
        <dbReference type="ChEBI" id="CHEBI:15378"/>
        <dbReference type="ChEBI" id="CHEBI:15444"/>
        <dbReference type="ChEBI" id="CHEBI:57498"/>
        <dbReference type="ChEBI" id="CHEBI:456216"/>
        <dbReference type="EC" id="2.4.1.21"/>
    </reaction>
</comment>
<dbReference type="Pfam" id="PF08323">
    <property type="entry name" value="Glyco_transf_5"/>
    <property type="match status" value="1"/>
</dbReference>
<evidence type="ECO:0000256" key="1">
    <source>
        <dbReference type="ARBA" id="ARBA00001478"/>
    </source>
</evidence>
<keyword evidence="9 11" id="KW-0320">Glycogen biosynthesis</keyword>
<evidence type="ECO:0000256" key="6">
    <source>
        <dbReference type="ARBA" id="ARBA00019935"/>
    </source>
</evidence>
<feature type="domain" description="Starch synthase catalytic" evidence="13">
    <location>
        <begin position="46"/>
        <end position="281"/>
    </location>
</feature>
<sequence length="524" mass="57836">MANAVVGKFETLVAANSAEVRNANRFPTQTDERQLKLSSVVETRKRILFVTPEITDFVKAGGLGEVSAALPRALSSKHDVRVLIPGYRPVMDAIRDEMQIVGRIPALAAMPACDIARVDQEDGLVIYVLVCPELYERPGTPYADTHGADWVDNHIRFGRLASAAADLAAGTASIRWCPDLLHLNDWQTGLAAGYVQWRGLKTPSVMTIHNLAYQGVFPRYCMADLGIPAEAFSIDGLEYYGKISFLKAGLSYASHITTVSQTYAKEITTPEFGCGLEGLLQVKAKQGKLSGILNGIDEGWDPCNDPHLCQSFSPYDWAGKRANADRIREDFGLEVSEGPLFPVVSRLVHQKGIDLTIEAVDHIVSRGGQLVIIGCGEPAVERAVNELSKRYKGRVGVHVGFCETEARRMFAGSDFLLMPSRFEPCGLSQMYAQRFASLPIARRTGGLADSIEDGVTGFLFDKHTLESYTKSIDRAFEVFERKDLLQAMRRRAMSGPFYWSQSAQPYDELYQSLLSKVRQEQAAI</sequence>
<organism evidence="14 15">
    <name type="scientific">Pseudomonas luteola</name>
    <dbReference type="NCBI Taxonomy" id="47886"/>
    <lineage>
        <taxon>Bacteria</taxon>
        <taxon>Pseudomonadati</taxon>
        <taxon>Pseudomonadota</taxon>
        <taxon>Gammaproteobacteria</taxon>
        <taxon>Pseudomonadales</taxon>
        <taxon>Pseudomonadaceae</taxon>
        <taxon>Pseudomonas</taxon>
    </lineage>
</organism>
<evidence type="ECO:0000256" key="8">
    <source>
        <dbReference type="ARBA" id="ARBA00022679"/>
    </source>
</evidence>
<evidence type="ECO:0000256" key="5">
    <source>
        <dbReference type="ARBA" id="ARBA00012588"/>
    </source>
</evidence>
<keyword evidence="8 11" id="KW-0808">Transferase</keyword>
<dbReference type="CDD" id="cd03791">
    <property type="entry name" value="GT5_Glycogen_synthase_DULL1-like"/>
    <property type="match status" value="1"/>
</dbReference>
<dbReference type="NCBIfam" id="NF001899">
    <property type="entry name" value="PRK00654.1-2"/>
    <property type="match status" value="1"/>
</dbReference>
<dbReference type="NCBIfam" id="TIGR02095">
    <property type="entry name" value="glgA"/>
    <property type="match status" value="1"/>
</dbReference>
<reference evidence="14 15" key="1">
    <citation type="submission" date="2018-06" db="EMBL/GenBank/DDBJ databases">
        <authorList>
            <consortium name="Pathogen Informatics"/>
            <person name="Doyle S."/>
        </authorList>
    </citation>
    <scope>NUCLEOTIDE SEQUENCE [LARGE SCALE GENOMIC DNA]</scope>
    <source>
        <strain evidence="14 15">NCTC11842</strain>
    </source>
</reference>
<proteinExistence type="inferred from homology"/>
<dbReference type="InterPro" id="IPR013534">
    <property type="entry name" value="Starch_synth_cat_dom"/>
</dbReference>
<dbReference type="Gene3D" id="3.40.50.2000">
    <property type="entry name" value="Glycogen Phosphorylase B"/>
    <property type="match status" value="2"/>
</dbReference>
<evidence type="ECO:0000256" key="2">
    <source>
        <dbReference type="ARBA" id="ARBA00002764"/>
    </source>
</evidence>
<name>A0A2X2CG22_PSELU</name>
<dbReference type="GO" id="GO:0009011">
    <property type="term" value="F:alpha-1,4-glucan glucosyltransferase (ADP-glucose donor) activity"/>
    <property type="evidence" value="ECO:0007669"/>
    <property type="project" value="UniProtKB-UniRule"/>
</dbReference>
<dbReference type="RefSeq" id="WP_112297774.1">
    <property type="nucleotide sequence ID" value="NZ_UAUF01000011.1"/>
</dbReference>
<dbReference type="HAMAP" id="MF_00484">
    <property type="entry name" value="Glycogen_synth"/>
    <property type="match status" value="1"/>
</dbReference>
<accession>A0A2X2CG22</accession>
<dbReference type="InterPro" id="IPR001296">
    <property type="entry name" value="Glyco_trans_1"/>
</dbReference>
<evidence type="ECO:0000313" key="14">
    <source>
        <dbReference type="EMBL" id="SPZ06314.1"/>
    </source>
</evidence>
<dbReference type="PANTHER" id="PTHR45825:SF8">
    <property type="entry name" value="GLYCOGEN SYNTHASE"/>
    <property type="match status" value="1"/>
</dbReference>
<dbReference type="NCBIfam" id="NF001901">
    <property type="entry name" value="PRK00654.1-5"/>
    <property type="match status" value="1"/>
</dbReference>
<comment type="pathway">
    <text evidence="3 11">Glycan biosynthesis; glycogen biosynthesis.</text>
</comment>
<protein>
    <recommendedName>
        <fullName evidence="6 11">Glycogen synthase</fullName>
        <ecNumber evidence="5 11">2.4.1.21</ecNumber>
    </recommendedName>
    <alternativeName>
        <fullName evidence="10 11">Starch [bacterial glycogen] synthase</fullName>
    </alternativeName>
</protein>
<feature type="domain" description="Glycosyl transferase family 1" evidence="12">
    <location>
        <begin position="336"/>
        <end position="477"/>
    </location>
</feature>
<evidence type="ECO:0000256" key="10">
    <source>
        <dbReference type="ARBA" id="ARBA00031722"/>
    </source>
</evidence>
<evidence type="ECO:0000256" key="3">
    <source>
        <dbReference type="ARBA" id="ARBA00004964"/>
    </source>
</evidence>
<dbReference type="GO" id="GO:0004373">
    <property type="term" value="F:alpha-1,4-glucan glucosyltransferase (UDP-glucose donor) activity"/>
    <property type="evidence" value="ECO:0007669"/>
    <property type="project" value="InterPro"/>
</dbReference>
<evidence type="ECO:0000259" key="13">
    <source>
        <dbReference type="Pfam" id="PF08323"/>
    </source>
</evidence>
<evidence type="ECO:0000259" key="12">
    <source>
        <dbReference type="Pfam" id="PF00534"/>
    </source>
</evidence>
<gene>
    <name evidence="11 14" type="primary">glgA</name>
    <name evidence="14" type="ORF">NCTC11842_02206</name>
</gene>
<dbReference type="GO" id="GO:0005978">
    <property type="term" value="P:glycogen biosynthetic process"/>
    <property type="evidence" value="ECO:0007669"/>
    <property type="project" value="UniProtKB-UniRule"/>
</dbReference>
<dbReference type="PANTHER" id="PTHR45825">
    <property type="entry name" value="GRANULE-BOUND STARCH SYNTHASE 1, CHLOROPLASTIC/AMYLOPLASTIC"/>
    <property type="match status" value="1"/>
</dbReference>
<evidence type="ECO:0000256" key="9">
    <source>
        <dbReference type="ARBA" id="ARBA00023056"/>
    </source>
</evidence>